<name>A0A0G1CE25_9BACT</name>
<dbReference type="SMART" id="SM00091">
    <property type="entry name" value="PAS"/>
    <property type="match status" value="1"/>
</dbReference>
<dbReference type="AlphaFoldDB" id="A0A0G1CE25"/>
<feature type="transmembrane region" description="Helical" evidence="2">
    <location>
        <begin position="6"/>
        <end position="25"/>
    </location>
</feature>
<protein>
    <submittedName>
        <fullName evidence="4">PAS/PAC sensor signal transduction histidine kinase</fullName>
    </submittedName>
</protein>
<dbReference type="Gene3D" id="3.30.450.20">
    <property type="entry name" value="PAS domain"/>
    <property type="match status" value="1"/>
</dbReference>
<dbReference type="Pfam" id="PF13426">
    <property type="entry name" value="PAS_9"/>
    <property type="match status" value="1"/>
</dbReference>
<keyword evidence="2" id="KW-0812">Transmembrane</keyword>
<evidence type="ECO:0000313" key="4">
    <source>
        <dbReference type="EMBL" id="KKS56946.1"/>
    </source>
</evidence>
<keyword evidence="1" id="KW-0175">Coiled coil</keyword>
<organism evidence="4 5">
    <name type="scientific">Candidatus Magasanikbacteria bacterium GW2011_GWA2_42_32</name>
    <dbReference type="NCBI Taxonomy" id="1619039"/>
    <lineage>
        <taxon>Bacteria</taxon>
        <taxon>Candidatus Magasanikiibacteriota</taxon>
    </lineage>
</organism>
<dbReference type="InterPro" id="IPR000014">
    <property type="entry name" value="PAS"/>
</dbReference>
<proteinExistence type="predicted"/>
<feature type="transmembrane region" description="Helical" evidence="2">
    <location>
        <begin position="32"/>
        <end position="57"/>
    </location>
</feature>
<sequence>MEVIIILVFSIVLQILCIVWAFTLIKISNVRTVWWFFVAAFFFRVCRNILFLVDFFQKNSTLLRMTEEIFGFFISLLFFISVIKLKPIFLRYQTNIKELKEIQENYTAIMRGSRDGILVLQDEKIKFANASMFKMTGYAEKETLGKKFVDFVDPVFRDLLLEKYKMRLAGKIKPEGQYEINILHKSGRLIPVEINVSLIQYLDKPATMAVVRDTSLRKKIENKKQDTNEELLKINQTLIGRELKMMELKKENEELKSKLSQKK</sequence>
<evidence type="ECO:0000256" key="2">
    <source>
        <dbReference type="SAM" id="Phobius"/>
    </source>
</evidence>
<dbReference type="InterPro" id="IPR035965">
    <property type="entry name" value="PAS-like_dom_sf"/>
</dbReference>
<keyword evidence="4" id="KW-0418">Kinase</keyword>
<evidence type="ECO:0000256" key="1">
    <source>
        <dbReference type="SAM" id="Coils"/>
    </source>
</evidence>
<feature type="transmembrane region" description="Helical" evidence="2">
    <location>
        <begin position="69"/>
        <end position="90"/>
    </location>
</feature>
<dbReference type="GO" id="GO:0016301">
    <property type="term" value="F:kinase activity"/>
    <property type="evidence" value="ECO:0007669"/>
    <property type="project" value="UniProtKB-KW"/>
</dbReference>
<keyword evidence="4" id="KW-0808">Transferase</keyword>
<dbReference type="EMBL" id="LCDO01000004">
    <property type="protein sequence ID" value="KKS56946.1"/>
    <property type="molecule type" value="Genomic_DNA"/>
</dbReference>
<accession>A0A0G1CE25</accession>
<comment type="caution">
    <text evidence="4">The sequence shown here is derived from an EMBL/GenBank/DDBJ whole genome shotgun (WGS) entry which is preliminary data.</text>
</comment>
<dbReference type="PROSITE" id="PS50112">
    <property type="entry name" value="PAS"/>
    <property type="match status" value="1"/>
</dbReference>
<keyword evidence="2" id="KW-0472">Membrane</keyword>
<dbReference type="NCBIfam" id="TIGR00229">
    <property type="entry name" value="sensory_box"/>
    <property type="match status" value="1"/>
</dbReference>
<keyword evidence="2" id="KW-1133">Transmembrane helix</keyword>
<dbReference type="Proteomes" id="UP000034837">
    <property type="component" value="Unassembled WGS sequence"/>
</dbReference>
<reference evidence="4 5" key="1">
    <citation type="journal article" date="2015" name="Nature">
        <title>rRNA introns, odd ribosomes, and small enigmatic genomes across a large radiation of phyla.</title>
        <authorList>
            <person name="Brown C.T."/>
            <person name="Hug L.A."/>
            <person name="Thomas B.C."/>
            <person name="Sharon I."/>
            <person name="Castelle C.J."/>
            <person name="Singh A."/>
            <person name="Wilkins M.J."/>
            <person name="Williams K.H."/>
            <person name="Banfield J.F."/>
        </authorList>
    </citation>
    <scope>NUCLEOTIDE SEQUENCE [LARGE SCALE GENOMIC DNA]</scope>
</reference>
<gene>
    <name evidence="4" type="ORF">UV20_C0004G0042</name>
</gene>
<dbReference type="CDD" id="cd00130">
    <property type="entry name" value="PAS"/>
    <property type="match status" value="1"/>
</dbReference>
<evidence type="ECO:0000259" key="3">
    <source>
        <dbReference type="PROSITE" id="PS50112"/>
    </source>
</evidence>
<feature type="coiled-coil region" evidence="1">
    <location>
        <begin position="217"/>
        <end position="258"/>
    </location>
</feature>
<dbReference type="SUPFAM" id="SSF55785">
    <property type="entry name" value="PYP-like sensor domain (PAS domain)"/>
    <property type="match status" value="1"/>
</dbReference>
<evidence type="ECO:0000313" key="5">
    <source>
        <dbReference type="Proteomes" id="UP000034837"/>
    </source>
</evidence>
<feature type="domain" description="PAS" evidence="3">
    <location>
        <begin position="122"/>
        <end position="171"/>
    </location>
</feature>